<dbReference type="Pfam" id="PF07715">
    <property type="entry name" value="Plug"/>
    <property type="match status" value="1"/>
</dbReference>
<dbReference type="SUPFAM" id="SSF56935">
    <property type="entry name" value="Porins"/>
    <property type="match status" value="1"/>
</dbReference>
<dbReference type="InterPro" id="IPR037066">
    <property type="entry name" value="Plug_dom_sf"/>
</dbReference>
<evidence type="ECO:0000256" key="5">
    <source>
        <dbReference type="ARBA" id="ARBA00023077"/>
    </source>
</evidence>
<proteinExistence type="inferred from homology"/>
<evidence type="ECO:0000259" key="11">
    <source>
        <dbReference type="Pfam" id="PF00593"/>
    </source>
</evidence>
<dbReference type="GO" id="GO:0015344">
    <property type="term" value="F:siderophore uptake transmembrane transporter activity"/>
    <property type="evidence" value="ECO:0007669"/>
    <property type="project" value="TreeGrafter"/>
</dbReference>
<dbReference type="OrthoDB" id="5332150at2"/>
<gene>
    <name evidence="13" type="ORF">SAMN02745729_104119</name>
</gene>
<dbReference type="InterPro" id="IPR012910">
    <property type="entry name" value="Plug_dom"/>
</dbReference>
<evidence type="ECO:0000256" key="6">
    <source>
        <dbReference type="ARBA" id="ARBA00023136"/>
    </source>
</evidence>
<dbReference type="Gene3D" id="2.170.130.10">
    <property type="entry name" value="TonB-dependent receptor, plug domain"/>
    <property type="match status" value="1"/>
</dbReference>
<evidence type="ECO:0000256" key="3">
    <source>
        <dbReference type="ARBA" id="ARBA00022452"/>
    </source>
</evidence>
<evidence type="ECO:0000256" key="1">
    <source>
        <dbReference type="ARBA" id="ARBA00004571"/>
    </source>
</evidence>
<dbReference type="Gene3D" id="2.40.170.20">
    <property type="entry name" value="TonB-dependent receptor, beta-barrel domain"/>
    <property type="match status" value="1"/>
</dbReference>
<dbReference type="InterPro" id="IPR000531">
    <property type="entry name" value="Beta-barrel_TonB"/>
</dbReference>
<dbReference type="Proteomes" id="UP000242469">
    <property type="component" value="Unassembled WGS sequence"/>
</dbReference>
<name>A0A1H4BYQ2_9GAMM</name>
<dbReference type="RefSeq" id="WP_091824858.1">
    <property type="nucleotide sequence ID" value="NZ_FNRJ01000004.1"/>
</dbReference>
<feature type="domain" description="TonB-dependent receptor plug" evidence="12">
    <location>
        <begin position="62"/>
        <end position="153"/>
    </location>
</feature>
<dbReference type="PANTHER" id="PTHR30069:SF49">
    <property type="entry name" value="OUTER MEMBRANE PROTEIN C"/>
    <property type="match status" value="1"/>
</dbReference>
<keyword evidence="2 8" id="KW-0813">Transport</keyword>
<comment type="similarity">
    <text evidence="8 9">Belongs to the TonB-dependent receptor family.</text>
</comment>
<dbReference type="EMBL" id="FNRJ01000004">
    <property type="protein sequence ID" value="SEA53325.1"/>
    <property type="molecule type" value="Genomic_DNA"/>
</dbReference>
<feature type="signal peptide" evidence="10">
    <location>
        <begin position="1"/>
        <end position="30"/>
    </location>
</feature>
<dbReference type="InterPro" id="IPR039426">
    <property type="entry name" value="TonB-dep_rcpt-like"/>
</dbReference>
<keyword evidence="3 8" id="KW-1134">Transmembrane beta strand</keyword>
<evidence type="ECO:0000256" key="10">
    <source>
        <dbReference type="SAM" id="SignalP"/>
    </source>
</evidence>
<feature type="domain" description="TonB-dependent receptor-like beta-barrel" evidence="11">
    <location>
        <begin position="240"/>
        <end position="711"/>
    </location>
</feature>
<sequence length="757" mass="82802">MSNTFTASRFKQRQLLTAIACASLSHAACAEPGQAESVLIVTKPAPEVLDHSVQQSPAVIDMLRAATNDSASLLRDMPGVSLNGAGGVSSLPSIRGLADDRLRIKVDGMDLIAACPNHMNPPLSYVEPSNIGLMKVYAGISPVSVGGDSIGGTIIVEKPEPEFAHAGNDSITKGEVGAFYRSNNDAVGGHLSATHATEDLSINYSGSWSKADNYTAGADFKDFVETGTLDHTLSLDEVGSTAYETQNHALGLAFKAGDNVFESRFSYQDMPEQLYPNQRMDLLENTQKLANLTWTRNFNWGVMEAAAYHETVDHFMDFGADKRFWYGALSNTPDPTVGVPCSPIGFMVDGMMNTCAAGMPMYSESENTGLGLKADINLNSDRLLRVGTELQRYRLDDYWTASGGGMGPDTFLNINNGQRDRAALFAELESKHDARWTTLMGVRYERVRMDADEVHGYSMMANQGAESAAFNAQDRSQTDDNIDVTALARYQYSDQLDIEMGLARKVRSPNLYERYTWSSWAMAATMNNFVGDGNGYVGDVNLEPETAYTLSTTFDWHAADRSWNVTATPFYTHVDNYIDAVALPAWGDDQFNVLQYANQSARLYGIDLSAQVPLGSNAWGQWGFKGVINYTNGENRDTGDALYNVMPLNGRFTLTHQKAGWDNAVEWVVVDSKKDGSDVRNEIDTSGYSLLNLRSSHSWNQVRLDLGVENLFDRSYALPTGGAYTGQGRTMSINGIPWGIAVPGMGRSAYIGINVQF</sequence>
<dbReference type="STRING" id="1122198.SAMN02745729_104119"/>
<keyword evidence="6 8" id="KW-0472">Membrane</keyword>
<evidence type="ECO:0000313" key="13">
    <source>
        <dbReference type="EMBL" id="SEA53325.1"/>
    </source>
</evidence>
<protein>
    <submittedName>
        <fullName evidence="13">Iron complex outermembrane recepter protein</fullName>
    </submittedName>
</protein>
<keyword evidence="7 8" id="KW-0998">Cell outer membrane</keyword>
<evidence type="ECO:0000256" key="8">
    <source>
        <dbReference type="PROSITE-ProRule" id="PRU01360"/>
    </source>
</evidence>
<keyword evidence="5 9" id="KW-0798">TonB box</keyword>
<dbReference type="AlphaFoldDB" id="A0A1H4BYQ2"/>
<dbReference type="GO" id="GO:0044718">
    <property type="term" value="P:siderophore transmembrane transport"/>
    <property type="evidence" value="ECO:0007669"/>
    <property type="project" value="TreeGrafter"/>
</dbReference>
<comment type="subcellular location">
    <subcellularLocation>
        <location evidence="1 8">Cell outer membrane</location>
        <topology evidence="1 8">Multi-pass membrane protein</topology>
    </subcellularLocation>
</comment>
<feature type="chain" id="PRO_5017383964" evidence="10">
    <location>
        <begin position="31"/>
        <end position="757"/>
    </location>
</feature>
<evidence type="ECO:0000256" key="2">
    <source>
        <dbReference type="ARBA" id="ARBA00022448"/>
    </source>
</evidence>
<evidence type="ECO:0000256" key="9">
    <source>
        <dbReference type="RuleBase" id="RU003357"/>
    </source>
</evidence>
<dbReference type="GO" id="GO:0009279">
    <property type="term" value="C:cell outer membrane"/>
    <property type="evidence" value="ECO:0007669"/>
    <property type="project" value="UniProtKB-SubCell"/>
</dbReference>
<evidence type="ECO:0000256" key="4">
    <source>
        <dbReference type="ARBA" id="ARBA00022692"/>
    </source>
</evidence>
<keyword evidence="14" id="KW-1185">Reference proteome</keyword>
<dbReference type="InterPro" id="IPR036942">
    <property type="entry name" value="Beta-barrel_TonB_sf"/>
</dbReference>
<keyword evidence="10" id="KW-0732">Signal</keyword>
<evidence type="ECO:0000313" key="14">
    <source>
        <dbReference type="Proteomes" id="UP000242469"/>
    </source>
</evidence>
<dbReference type="PANTHER" id="PTHR30069">
    <property type="entry name" value="TONB-DEPENDENT OUTER MEMBRANE RECEPTOR"/>
    <property type="match status" value="1"/>
</dbReference>
<evidence type="ECO:0000256" key="7">
    <source>
        <dbReference type="ARBA" id="ARBA00023237"/>
    </source>
</evidence>
<dbReference type="PROSITE" id="PS52016">
    <property type="entry name" value="TONB_DEPENDENT_REC_3"/>
    <property type="match status" value="1"/>
</dbReference>
<organism evidence="13 14">
    <name type="scientific">Marinobacterium iners DSM 11526</name>
    <dbReference type="NCBI Taxonomy" id="1122198"/>
    <lineage>
        <taxon>Bacteria</taxon>
        <taxon>Pseudomonadati</taxon>
        <taxon>Pseudomonadota</taxon>
        <taxon>Gammaproteobacteria</taxon>
        <taxon>Oceanospirillales</taxon>
        <taxon>Oceanospirillaceae</taxon>
        <taxon>Marinobacterium</taxon>
    </lineage>
</organism>
<evidence type="ECO:0000259" key="12">
    <source>
        <dbReference type="Pfam" id="PF07715"/>
    </source>
</evidence>
<dbReference type="Pfam" id="PF00593">
    <property type="entry name" value="TonB_dep_Rec_b-barrel"/>
    <property type="match status" value="1"/>
</dbReference>
<reference evidence="14" key="1">
    <citation type="submission" date="2016-10" db="EMBL/GenBank/DDBJ databases">
        <authorList>
            <person name="Varghese N."/>
            <person name="Submissions S."/>
        </authorList>
    </citation>
    <scope>NUCLEOTIDE SEQUENCE [LARGE SCALE GENOMIC DNA]</scope>
    <source>
        <strain evidence="14">DSM 11526</strain>
    </source>
</reference>
<keyword evidence="4 8" id="KW-0812">Transmembrane</keyword>
<accession>A0A1H4BYQ2</accession>